<sequence length="145" mass="14371">MSSTPPERPTPGHGADLMSTPSLLALAVVAFVVELALFGGVGAIAYAAVGGGLAGWGAAIGATALVLLLWGLLMAPKARWRLGTGARVLVAAALCLGTAFGLVDAGWPAWGWFVGVAGLAVVAAQVVLPTAGDGPRTAEADARRS</sequence>
<evidence type="ECO:0000313" key="3">
    <source>
        <dbReference type="Proteomes" id="UP001500945"/>
    </source>
</evidence>
<dbReference type="Proteomes" id="UP001500945">
    <property type="component" value="Unassembled WGS sequence"/>
</dbReference>
<feature type="transmembrane region" description="Helical" evidence="1">
    <location>
        <begin position="85"/>
        <end position="103"/>
    </location>
</feature>
<keyword evidence="1" id="KW-0472">Membrane</keyword>
<dbReference type="InterPro" id="IPR021214">
    <property type="entry name" value="DUF2568"/>
</dbReference>
<keyword evidence="1" id="KW-0812">Transmembrane</keyword>
<evidence type="ECO:0008006" key="4">
    <source>
        <dbReference type="Google" id="ProtNLM"/>
    </source>
</evidence>
<keyword evidence="3" id="KW-1185">Reference proteome</keyword>
<protein>
    <recommendedName>
        <fullName evidence="4">DUF2568 domain-containing protein</fullName>
    </recommendedName>
</protein>
<keyword evidence="1" id="KW-1133">Transmembrane helix</keyword>
<gene>
    <name evidence="2" type="ORF">GCM10023168_23740</name>
</gene>
<dbReference type="EMBL" id="BAABGM010000014">
    <property type="protein sequence ID" value="GAA4407547.1"/>
    <property type="molecule type" value="Genomic_DNA"/>
</dbReference>
<feature type="transmembrane region" description="Helical" evidence="1">
    <location>
        <begin position="23"/>
        <end position="47"/>
    </location>
</feature>
<comment type="caution">
    <text evidence="2">The sequence shown here is derived from an EMBL/GenBank/DDBJ whole genome shotgun (WGS) entry which is preliminary data.</text>
</comment>
<name>A0ABP8KJF3_9MICO</name>
<organism evidence="2 3">
    <name type="scientific">Fodinibacter luteus</name>
    <dbReference type="NCBI Taxonomy" id="552064"/>
    <lineage>
        <taxon>Bacteria</taxon>
        <taxon>Bacillati</taxon>
        <taxon>Actinomycetota</taxon>
        <taxon>Actinomycetes</taxon>
        <taxon>Micrococcales</taxon>
        <taxon>Intrasporangiaceae</taxon>
        <taxon>Fodinibacter (ex Wang et al. 2009)</taxon>
    </lineage>
</organism>
<reference evidence="3" key="1">
    <citation type="journal article" date="2019" name="Int. J. Syst. Evol. Microbiol.">
        <title>The Global Catalogue of Microorganisms (GCM) 10K type strain sequencing project: providing services to taxonomists for standard genome sequencing and annotation.</title>
        <authorList>
            <consortium name="The Broad Institute Genomics Platform"/>
            <consortium name="The Broad Institute Genome Sequencing Center for Infectious Disease"/>
            <person name="Wu L."/>
            <person name="Ma J."/>
        </authorList>
    </citation>
    <scope>NUCLEOTIDE SEQUENCE [LARGE SCALE GENOMIC DNA]</scope>
    <source>
        <strain evidence="3">JCM 17809</strain>
    </source>
</reference>
<feature type="transmembrane region" description="Helical" evidence="1">
    <location>
        <begin position="109"/>
        <end position="128"/>
    </location>
</feature>
<proteinExistence type="predicted"/>
<dbReference type="Pfam" id="PF10823">
    <property type="entry name" value="DUF2568"/>
    <property type="match status" value="1"/>
</dbReference>
<evidence type="ECO:0000256" key="1">
    <source>
        <dbReference type="SAM" id="Phobius"/>
    </source>
</evidence>
<evidence type="ECO:0000313" key="2">
    <source>
        <dbReference type="EMBL" id="GAA4407547.1"/>
    </source>
</evidence>
<accession>A0ABP8KJF3</accession>
<dbReference type="RefSeq" id="WP_345206128.1">
    <property type="nucleotide sequence ID" value="NZ_BAABGM010000014.1"/>
</dbReference>
<feature type="transmembrane region" description="Helical" evidence="1">
    <location>
        <begin position="53"/>
        <end position="73"/>
    </location>
</feature>